<feature type="transmembrane region" description="Helical" evidence="1">
    <location>
        <begin position="141"/>
        <end position="159"/>
    </location>
</feature>
<dbReference type="AlphaFoldDB" id="A0A382V9I1"/>
<name>A0A382V9I1_9ZZZZ</name>
<feature type="transmembrane region" description="Helical" evidence="1">
    <location>
        <begin position="166"/>
        <end position="184"/>
    </location>
</feature>
<feature type="non-terminal residue" evidence="2">
    <location>
        <position position="216"/>
    </location>
</feature>
<organism evidence="2">
    <name type="scientific">marine metagenome</name>
    <dbReference type="NCBI Taxonomy" id="408172"/>
    <lineage>
        <taxon>unclassified sequences</taxon>
        <taxon>metagenomes</taxon>
        <taxon>ecological metagenomes</taxon>
    </lineage>
</organism>
<dbReference type="EMBL" id="UINC01150199">
    <property type="protein sequence ID" value="SVD43120.1"/>
    <property type="molecule type" value="Genomic_DNA"/>
</dbReference>
<evidence type="ECO:0000313" key="2">
    <source>
        <dbReference type="EMBL" id="SVD43120.1"/>
    </source>
</evidence>
<keyword evidence="1" id="KW-0472">Membrane</keyword>
<evidence type="ECO:0008006" key="3">
    <source>
        <dbReference type="Google" id="ProtNLM"/>
    </source>
</evidence>
<keyword evidence="1" id="KW-0812">Transmembrane</keyword>
<sequence>MKKLGINKKIFLSIFFIFLTIFVFSSDAHRYSGDEDWQNLQALRIVTLEPHPLYVDGESKGRFEYPVSYPPAWQGQTCYNYIMCSPARIGASVTEVPFLFINHNFPIITEDSVTWTIDDFQDLHYVNWRNGINPDFTFLELFYGPVFSALSVSVFFLICRSFNYEIRTSIILTLLLGLTTTIWAYSQTTLNSVPMVFLVLLGFYFFRRFQKNDSPV</sequence>
<reference evidence="2" key="1">
    <citation type="submission" date="2018-05" db="EMBL/GenBank/DDBJ databases">
        <authorList>
            <person name="Lanie J.A."/>
            <person name="Ng W.-L."/>
            <person name="Kazmierczak K.M."/>
            <person name="Andrzejewski T.M."/>
            <person name="Davidsen T.M."/>
            <person name="Wayne K.J."/>
            <person name="Tettelin H."/>
            <person name="Glass J.I."/>
            <person name="Rusch D."/>
            <person name="Podicherti R."/>
            <person name="Tsui H.-C.T."/>
            <person name="Winkler M.E."/>
        </authorList>
    </citation>
    <scope>NUCLEOTIDE SEQUENCE</scope>
</reference>
<evidence type="ECO:0000256" key="1">
    <source>
        <dbReference type="SAM" id="Phobius"/>
    </source>
</evidence>
<gene>
    <name evidence="2" type="ORF">METZ01_LOCUS395974</name>
</gene>
<protein>
    <recommendedName>
        <fullName evidence="3">Glycosyltransferase RgtA/B/C/D-like domain-containing protein</fullName>
    </recommendedName>
</protein>
<feature type="transmembrane region" description="Helical" evidence="1">
    <location>
        <begin position="190"/>
        <end position="206"/>
    </location>
</feature>
<accession>A0A382V9I1</accession>
<keyword evidence="1" id="KW-1133">Transmembrane helix</keyword>
<proteinExistence type="predicted"/>